<dbReference type="RefSeq" id="WP_380011043.1">
    <property type="nucleotide sequence ID" value="NZ_JBHLYR010000044.1"/>
</dbReference>
<organism evidence="1 2">
    <name type="scientific">Deinococcus oregonensis</name>
    <dbReference type="NCBI Taxonomy" id="1805970"/>
    <lineage>
        <taxon>Bacteria</taxon>
        <taxon>Thermotogati</taxon>
        <taxon>Deinococcota</taxon>
        <taxon>Deinococci</taxon>
        <taxon>Deinococcales</taxon>
        <taxon>Deinococcaceae</taxon>
        <taxon>Deinococcus</taxon>
    </lineage>
</organism>
<keyword evidence="2" id="KW-1185">Reference proteome</keyword>
<dbReference type="Proteomes" id="UP001589733">
    <property type="component" value="Unassembled WGS sequence"/>
</dbReference>
<evidence type="ECO:0000313" key="2">
    <source>
        <dbReference type="Proteomes" id="UP001589733"/>
    </source>
</evidence>
<evidence type="ECO:0008006" key="3">
    <source>
        <dbReference type="Google" id="ProtNLM"/>
    </source>
</evidence>
<reference evidence="1 2" key="1">
    <citation type="submission" date="2024-09" db="EMBL/GenBank/DDBJ databases">
        <authorList>
            <person name="Sun Q."/>
            <person name="Mori K."/>
        </authorList>
    </citation>
    <scope>NUCLEOTIDE SEQUENCE [LARGE SCALE GENOMIC DNA]</scope>
    <source>
        <strain evidence="1 2">JCM 13503</strain>
    </source>
</reference>
<dbReference type="EMBL" id="JBHLYR010000044">
    <property type="protein sequence ID" value="MFB9993029.1"/>
    <property type="molecule type" value="Genomic_DNA"/>
</dbReference>
<evidence type="ECO:0000313" key="1">
    <source>
        <dbReference type="EMBL" id="MFB9993029.1"/>
    </source>
</evidence>
<name>A0ABV6AZW9_9DEIO</name>
<comment type="caution">
    <text evidence="1">The sequence shown here is derived from an EMBL/GenBank/DDBJ whole genome shotgun (WGS) entry which is preliminary data.</text>
</comment>
<proteinExistence type="predicted"/>
<protein>
    <recommendedName>
        <fullName evidence="3">DUF4333 domain-containing protein</fullName>
    </recommendedName>
</protein>
<accession>A0ABV6AZW9</accession>
<sequence length="135" mass="14803">MNGRTRSLRLWLSLVGMLAVLGGLSVWGSVQQSRAAQQEAQQRQEVQRRADAERLRQSDPVRFQEYVRQVAIAADVLGQDERDASGPCLSVSGFESGVGDPPPETAQCVIRDTGTEPPAVLLTLKDGRKFAWPVE</sequence>
<gene>
    <name evidence="1" type="ORF">ACFFLM_13730</name>
</gene>